<dbReference type="PANTHER" id="PTHR30118">
    <property type="entry name" value="HTH-TYPE TRANSCRIPTIONAL REGULATOR LEUO-RELATED"/>
    <property type="match status" value="1"/>
</dbReference>
<protein>
    <submittedName>
        <fullName evidence="6">LysR family transcriptional regulator</fullName>
    </submittedName>
</protein>
<dbReference type="EMBL" id="QHLQ01000001">
    <property type="protein sequence ID" value="NIZ59549.1"/>
    <property type="molecule type" value="Genomic_DNA"/>
</dbReference>
<accession>A0ABX0W1X7</accession>
<dbReference type="Proteomes" id="UP001429564">
    <property type="component" value="Unassembled WGS sequence"/>
</dbReference>
<evidence type="ECO:0000256" key="2">
    <source>
        <dbReference type="ARBA" id="ARBA00023015"/>
    </source>
</evidence>
<dbReference type="Pfam" id="PF03466">
    <property type="entry name" value="LysR_substrate"/>
    <property type="match status" value="1"/>
</dbReference>
<keyword evidence="2" id="KW-0805">Transcription regulation</keyword>
<comment type="similarity">
    <text evidence="1">Belongs to the LysR transcriptional regulatory family.</text>
</comment>
<dbReference type="PANTHER" id="PTHR30118:SF6">
    <property type="entry name" value="HTH-TYPE TRANSCRIPTIONAL REGULATOR LEUO"/>
    <property type="match status" value="1"/>
</dbReference>
<dbReference type="InterPro" id="IPR005119">
    <property type="entry name" value="LysR_subst-bd"/>
</dbReference>
<organism evidence="6 7">
    <name type="scientific">Parasedimentitalea denitrificans</name>
    <dbReference type="NCBI Taxonomy" id="2211118"/>
    <lineage>
        <taxon>Bacteria</taxon>
        <taxon>Pseudomonadati</taxon>
        <taxon>Pseudomonadota</taxon>
        <taxon>Alphaproteobacteria</taxon>
        <taxon>Rhodobacterales</taxon>
        <taxon>Paracoccaceae</taxon>
        <taxon>Parasedimentitalea</taxon>
    </lineage>
</organism>
<dbReference type="InterPro" id="IPR000847">
    <property type="entry name" value="LysR_HTH_N"/>
</dbReference>
<evidence type="ECO:0000256" key="3">
    <source>
        <dbReference type="ARBA" id="ARBA00023125"/>
    </source>
</evidence>
<sequence length="299" mass="33034">MRNVDISQVNGRILRIFIAVYDLKSVSKAAHLLDINQSTVSHSIEKLRGILGDRLFVQAGRGIIPSAHSDLMAPKVRRLLADMEALVDLGEYNPQEDPEPFSIAANGGTLACGVSKIRDAIWSQVPDKPVIFRELGTRNNAESMLDSGSANIAITVRQSKYPQALKHQPLSSDQMVVFYDASVSDPVRTVTDFCNARHAALDFGGSSASTLTQTLEKQGLTRKVYCMAPNAWLLAEMVRGTDLIATLPNQLAQSAFSGLQSCPLPLKQSVLNFDLVWHRRYDNSNRLKWLRDLVQVTMN</sequence>
<name>A0ABX0W1X7_9RHOB</name>
<dbReference type="Pfam" id="PF00126">
    <property type="entry name" value="HTH_1"/>
    <property type="match status" value="1"/>
</dbReference>
<dbReference type="Gene3D" id="1.10.10.10">
    <property type="entry name" value="Winged helix-like DNA-binding domain superfamily/Winged helix DNA-binding domain"/>
    <property type="match status" value="1"/>
</dbReference>
<dbReference type="PROSITE" id="PS50931">
    <property type="entry name" value="HTH_LYSR"/>
    <property type="match status" value="1"/>
</dbReference>
<reference evidence="6 7" key="1">
    <citation type="submission" date="2018-05" db="EMBL/GenBank/DDBJ databases">
        <authorList>
            <person name="Zhang Y.-J."/>
        </authorList>
    </citation>
    <scope>NUCLEOTIDE SEQUENCE [LARGE SCALE GENOMIC DNA]</scope>
    <source>
        <strain evidence="6 7">CY04</strain>
    </source>
</reference>
<dbReference type="InterPro" id="IPR036388">
    <property type="entry name" value="WH-like_DNA-bd_sf"/>
</dbReference>
<keyword evidence="3" id="KW-0238">DNA-binding</keyword>
<evidence type="ECO:0000259" key="5">
    <source>
        <dbReference type="PROSITE" id="PS50931"/>
    </source>
</evidence>
<evidence type="ECO:0000313" key="6">
    <source>
        <dbReference type="EMBL" id="NIZ59549.1"/>
    </source>
</evidence>
<dbReference type="SUPFAM" id="SSF53850">
    <property type="entry name" value="Periplasmic binding protein-like II"/>
    <property type="match status" value="1"/>
</dbReference>
<dbReference type="SUPFAM" id="SSF46785">
    <property type="entry name" value="Winged helix' DNA-binding domain"/>
    <property type="match status" value="1"/>
</dbReference>
<feature type="domain" description="HTH lysR-type" evidence="5">
    <location>
        <begin position="12"/>
        <end position="66"/>
    </location>
</feature>
<proteinExistence type="inferred from homology"/>
<evidence type="ECO:0000313" key="7">
    <source>
        <dbReference type="Proteomes" id="UP001429564"/>
    </source>
</evidence>
<gene>
    <name evidence="6" type="ORF">DL239_01005</name>
</gene>
<keyword evidence="4" id="KW-0804">Transcription</keyword>
<keyword evidence="7" id="KW-1185">Reference proteome</keyword>
<dbReference type="Gene3D" id="3.40.190.10">
    <property type="entry name" value="Periplasmic binding protein-like II"/>
    <property type="match status" value="2"/>
</dbReference>
<dbReference type="InterPro" id="IPR037402">
    <property type="entry name" value="YidZ_PBP2"/>
</dbReference>
<comment type="caution">
    <text evidence="6">The sequence shown here is derived from an EMBL/GenBank/DDBJ whole genome shotgun (WGS) entry which is preliminary data.</text>
</comment>
<evidence type="ECO:0000256" key="1">
    <source>
        <dbReference type="ARBA" id="ARBA00009437"/>
    </source>
</evidence>
<dbReference type="RefSeq" id="WP_167681340.1">
    <property type="nucleotide sequence ID" value="NZ_QHLQ01000001.1"/>
</dbReference>
<dbReference type="InterPro" id="IPR050389">
    <property type="entry name" value="LysR-type_TF"/>
</dbReference>
<evidence type="ECO:0000256" key="4">
    <source>
        <dbReference type="ARBA" id="ARBA00023163"/>
    </source>
</evidence>
<dbReference type="CDD" id="cd08417">
    <property type="entry name" value="PBP2_Nitroaromatics_like"/>
    <property type="match status" value="1"/>
</dbReference>
<dbReference type="InterPro" id="IPR036390">
    <property type="entry name" value="WH_DNA-bd_sf"/>
</dbReference>